<proteinExistence type="predicted"/>
<evidence type="ECO:0000313" key="3">
    <source>
        <dbReference type="Proteomes" id="UP000094329"/>
    </source>
</evidence>
<reference evidence="2 3" key="1">
    <citation type="submission" date="2016-08" db="EMBL/GenBank/DDBJ databases">
        <title>Draft genome sequence of Candidatus Piscirickettsia litoralis, from seawater.</title>
        <authorList>
            <person name="Wan X."/>
            <person name="Lee A.J."/>
            <person name="Hou S."/>
            <person name="Donachie S.P."/>
        </authorList>
    </citation>
    <scope>NUCLEOTIDE SEQUENCE [LARGE SCALE GENOMIC DNA]</scope>
    <source>
        <strain evidence="2 3">Y2</strain>
    </source>
</reference>
<dbReference type="RefSeq" id="WP_069313085.1">
    <property type="nucleotide sequence ID" value="NZ_MDTU01000001.1"/>
</dbReference>
<evidence type="ECO:0000256" key="1">
    <source>
        <dbReference type="SAM" id="MobiDB-lite"/>
    </source>
</evidence>
<comment type="caution">
    <text evidence="2">The sequence shown here is derived from an EMBL/GenBank/DDBJ whole genome shotgun (WGS) entry which is preliminary data.</text>
</comment>
<dbReference type="EMBL" id="MDTU01000001">
    <property type="protein sequence ID" value="ODN43287.1"/>
    <property type="molecule type" value="Genomic_DNA"/>
</dbReference>
<protein>
    <submittedName>
        <fullName evidence="2">Uncharacterized protein</fullName>
    </submittedName>
</protein>
<name>A0ABX3A333_9GAMM</name>
<accession>A0ABX3A333</accession>
<feature type="region of interest" description="Disordered" evidence="1">
    <location>
        <begin position="55"/>
        <end position="76"/>
    </location>
</feature>
<organism evidence="2 3">
    <name type="scientific">Piscirickettsia litoralis</name>
    <dbReference type="NCBI Taxonomy" id="1891921"/>
    <lineage>
        <taxon>Bacteria</taxon>
        <taxon>Pseudomonadati</taxon>
        <taxon>Pseudomonadota</taxon>
        <taxon>Gammaproteobacteria</taxon>
        <taxon>Thiotrichales</taxon>
        <taxon>Piscirickettsiaceae</taxon>
        <taxon>Piscirickettsia</taxon>
    </lineage>
</organism>
<gene>
    <name evidence="2" type="ORF">BGC07_10600</name>
</gene>
<sequence>MIVSAFAGIRTALNSLSGRSSHKFASIDSPGVIKKMLKKDIENCLEHAQSELGTYITRQENLPDDEGHGGSQASAE</sequence>
<evidence type="ECO:0000313" key="2">
    <source>
        <dbReference type="EMBL" id="ODN43287.1"/>
    </source>
</evidence>
<keyword evidence="3" id="KW-1185">Reference proteome</keyword>
<dbReference type="Proteomes" id="UP000094329">
    <property type="component" value="Unassembled WGS sequence"/>
</dbReference>